<keyword evidence="7 9" id="KW-0472">Membrane</keyword>
<dbReference type="OrthoDB" id="9795403at2"/>
<sequence length="280" mass="30100">MRLNRAALFSFVSVALILIFVLPLGAVFEQAFAGGWGAFAQAVTSPIAIRAFELTVNFSILTACLNTAMGLLIAIALERWKSPVSFALDAIIDLPLAIPTAVSGLMLVLLYGPVSPVGKWLSSHGIAIIYTRLGILVALLFVTVPYAVRALQPAIQTLDRRQEEAAWVLGAPTHRVWLTIILPVLRHAVGSAFVLTLTRAMIEFGSVVIVSGSKPMHTEVAAVYIYGLLENYDQHGAAAAAVVLMLLCAVAIGMEARLMMLLGKRRSTAWIRSEGEANHV</sequence>
<gene>
    <name evidence="11" type="ORF">C7445_10586</name>
</gene>
<dbReference type="GO" id="GO:0015419">
    <property type="term" value="F:ABC-type sulfate transporter activity"/>
    <property type="evidence" value="ECO:0007669"/>
    <property type="project" value="InterPro"/>
</dbReference>
<comment type="similarity">
    <text evidence="9">Belongs to the binding-protein-dependent transport system permease family.</text>
</comment>
<evidence type="ECO:0000313" key="11">
    <source>
        <dbReference type="EMBL" id="TDY47907.1"/>
    </source>
</evidence>
<keyword evidence="3 9" id="KW-0813">Transport</keyword>
<evidence type="ECO:0000313" key="12">
    <source>
        <dbReference type="Proteomes" id="UP000294581"/>
    </source>
</evidence>
<comment type="subunit">
    <text evidence="2">The complex is composed of two ATP-binding proteins (CysA), two transmembrane proteins (CysT and CysW) and a solute-binding protein (CysP).</text>
</comment>
<evidence type="ECO:0000256" key="6">
    <source>
        <dbReference type="ARBA" id="ARBA00023032"/>
    </source>
</evidence>
<dbReference type="CDD" id="cd06261">
    <property type="entry name" value="TM_PBP2"/>
    <property type="match status" value="1"/>
</dbReference>
<keyword evidence="5 9" id="KW-1133">Transmembrane helix</keyword>
<dbReference type="RefSeq" id="WP_134159301.1">
    <property type="nucleotide sequence ID" value="NZ_SORF01000005.1"/>
</dbReference>
<evidence type="ECO:0000256" key="2">
    <source>
        <dbReference type="ARBA" id="ARBA00011779"/>
    </source>
</evidence>
<feature type="transmembrane region" description="Helical" evidence="9">
    <location>
        <begin position="124"/>
        <end position="144"/>
    </location>
</feature>
<protein>
    <submittedName>
        <fullName evidence="11">Sulfate transport system permease protein</fullName>
    </submittedName>
</protein>
<dbReference type="AlphaFoldDB" id="A0A4R8LNS1"/>
<comment type="function">
    <text evidence="8">Part of the ABC transporter complex CysAWTP (TC 3.A.1.6.1) involved in sulfate/thiosulfate import. Probably responsible for the translocation of the substrate across the membrane.</text>
</comment>
<dbReference type="Gene3D" id="1.10.3720.10">
    <property type="entry name" value="MetI-like"/>
    <property type="match status" value="1"/>
</dbReference>
<dbReference type="SUPFAM" id="SSF161098">
    <property type="entry name" value="MetI-like"/>
    <property type="match status" value="1"/>
</dbReference>
<dbReference type="EMBL" id="SORF01000005">
    <property type="protein sequence ID" value="TDY47907.1"/>
    <property type="molecule type" value="Genomic_DNA"/>
</dbReference>
<dbReference type="PANTHER" id="PTHR30406">
    <property type="entry name" value="SULFATE TRANSPORT SYSTEM PERMEASE PROTEIN"/>
    <property type="match status" value="1"/>
</dbReference>
<comment type="subcellular location">
    <subcellularLocation>
        <location evidence="9">Cell membrane</location>
        <topology evidence="9">Multi-pass membrane protein</topology>
    </subcellularLocation>
    <subcellularLocation>
        <location evidence="1">Membrane</location>
        <topology evidence="1">Multi-pass membrane protein</topology>
    </subcellularLocation>
</comment>
<keyword evidence="6" id="KW-0764">Sulfate transport</keyword>
<accession>A0A4R8LNS1</accession>
<feature type="domain" description="ABC transmembrane type-1" evidence="10">
    <location>
        <begin position="52"/>
        <end position="256"/>
    </location>
</feature>
<reference evidence="11 12" key="1">
    <citation type="submission" date="2019-03" db="EMBL/GenBank/DDBJ databases">
        <title>Genomic Encyclopedia of Type Strains, Phase IV (KMG-IV): sequencing the most valuable type-strain genomes for metagenomic binning, comparative biology and taxonomic classification.</title>
        <authorList>
            <person name="Goeker M."/>
        </authorList>
    </citation>
    <scope>NUCLEOTIDE SEQUENCE [LARGE SCALE GENOMIC DNA]</scope>
    <source>
        <strain evidence="11 12">DSM 17974</strain>
    </source>
</reference>
<dbReference type="Pfam" id="PF00528">
    <property type="entry name" value="BPD_transp_1"/>
    <property type="match status" value="1"/>
</dbReference>
<keyword evidence="4 9" id="KW-0812">Transmembrane</keyword>
<feature type="transmembrane region" description="Helical" evidence="9">
    <location>
        <begin position="90"/>
        <end position="112"/>
    </location>
</feature>
<comment type="caution">
    <text evidence="11">The sequence shown here is derived from an EMBL/GenBank/DDBJ whole genome shotgun (WGS) entry which is preliminary data.</text>
</comment>
<evidence type="ECO:0000259" key="10">
    <source>
        <dbReference type="PROSITE" id="PS50928"/>
    </source>
</evidence>
<dbReference type="InterPro" id="IPR005667">
    <property type="entry name" value="Sulph_transpt2"/>
</dbReference>
<dbReference type="PANTHER" id="PTHR30406:SF8">
    <property type="entry name" value="SULFATE TRANSPORT SYSTEM PERMEASE PROTEIN CYST"/>
    <property type="match status" value="1"/>
</dbReference>
<dbReference type="InterPro" id="IPR000515">
    <property type="entry name" value="MetI-like"/>
</dbReference>
<proteinExistence type="inferred from homology"/>
<dbReference type="InterPro" id="IPR035906">
    <property type="entry name" value="MetI-like_sf"/>
</dbReference>
<evidence type="ECO:0000256" key="5">
    <source>
        <dbReference type="ARBA" id="ARBA00022989"/>
    </source>
</evidence>
<keyword evidence="12" id="KW-1185">Reference proteome</keyword>
<feature type="transmembrane region" description="Helical" evidence="9">
    <location>
        <begin position="236"/>
        <end position="256"/>
    </location>
</feature>
<dbReference type="Proteomes" id="UP000294581">
    <property type="component" value="Unassembled WGS sequence"/>
</dbReference>
<name>A0A4R8LNS1_9BACL</name>
<dbReference type="PROSITE" id="PS50928">
    <property type="entry name" value="ABC_TM1"/>
    <property type="match status" value="1"/>
</dbReference>
<feature type="transmembrane region" description="Helical" evidence="9">
    <location>
        <begin position="56"/>
        <end position="78"/>
    </location>
</feature>
<evidence type="ECO:0000256" key="8">
    <source>
        <dbReference type="ARBA" id="ARBA00025323"/>
    </source>
</evidence>
<evidence type="ECO:0000256" key="3">
    <source>
        <dbReference type="ARBA" id="ARBA00022448"/>
    </source>
</evidence>
<evidence type="ECO:0000256" key="7">
    <source>
        <dbReference type="ARBA" id="ARBA00023136"/>
    </source>
</evidence>
<organism evidence="11 12">
    <name type="scientific">Alicyclobacillus sacchari</name>
    <dbReference type="NCBI Taxonomy" id="392010"/>
    <lineage>
        <taxon>Bacteria</taxon>
        <taxon>Bacillati</taxon>
        <taxon>Bacillota</taxon>
        <taxon>Bacilli</taxon>
        <taxon>Bacillales</taxon>
        <taxon>Alicyclobacillaceae</taxon>
        <taxon>Alicyclobacillus</taxon>
    </lineage>
</organism>
<dbReference type="GO" id="GO:0005886">
    <property type="term" value="C:plasma membrane"/>
    <property type="evidence" value="ECO:0007669"/>
    <property type="project" value="UniProtKB-SubCell"/>
</dbReference>
<evidence type="ECO:0000256" key="1">
    <source>
        <dbReference type="ARBA" id="ARBA00004141"/>
    </source>
</evidence>
<evidence type="ECO:0000256" key="9">
    <source>
        <dbReference type="RuleBase" id="RU363032"/>
    </source>
</evidence>
<evidence type="ECO:0000256" key="4">
    <source>
        <dbReference type="ARBA" id="ARBA00022692"/>
    </source>
</evidence>